<evidence type="ECO:0000313" key="2">
    <source>
        <dbReference type="EMBL" id="GAX62510.1"/>
    </source>
</evidence>
<dbReference type="Gene3D" id="3.40.50.2000">
    <property type="entry name" value="Glycogen Phosphorylase B"/>
    <property type="match status" value="1"/>
</dbReference>
<dbReference type="EMBL" id="BAOS01000034">
    <property type="protein sequence ID" value="GAX62510.1"/>
    <property type="molecule type" value="Genomic_DNA"/>
</dbReference>
<evidence type="ECO:0000313" key="3">
    <source>
        <dbReference type="Proteomes" id="UP000218542"/>
    </source>
</evidence>
<reference evidence="3" key="1">
    <citation type="journal article" date="2017" name="Environ. Microbiol. Rep.">
        <title>Genetic Diversity of Marine Anaerobic Ammonium-Oxidizing Bacteria as Revealed by Genomic and Proteomic Analyses of 'Candidatus Scalindua japonica'.</title>
        <authorList>
            <person name="Oshiki M."/>
            <person name="Mizuto K."/>
            <person name="Kimura Z."/>
            <person name="Kindaichi T."/>
            <person name="Satoh H."/>
            <person name="Okabe S."/>
        </authorList>
    </citation>
    <scope>NUCLEOTIDE SEQUENCE [LARGE SCALE GENOMIC DNA]</scope>
    <source>
        <strain evidence="3">husup-a2</strain>
    </source>
</reference>
<dbReference type="PANTHER" id="PTHR45947">
    <property type="entry name" value="SULFOQUINOVOSYL TRANSFERASE SQD2"/>
    <property type="match status" value="1"/>
</dbReference>
<dbReference type="InterPro" id="IPR050194">
    <property type="entry name" value="Glycosyltransferase_grp1"/>
</dbReference>
<dbReference type="InterPro" id="IPR001296">
    <property type="entry name" value="Glyco_trans_1"/>
</dbReference>
<dbReference type="SUPFAM" id="SSF53756">
    <property type="entry name" value="UDP-Glycosyltransferase/glycogen phosphorylase"/>
    <property type="match status" value="1"/>
</dbReference>
<dbReference type="GO" id="GO:0016757">
    <property type="term" value="F:glycosyltransferase activity"/>
    <property type="evidence" value="ECO:0007669"/>
    <property type="project" value="InterPro"/>
</dbReference>
<dbReference type="PANTHER" id="PTHR45947:SF3">
    <property type="entry name" value="SULFOQUINOVOSYL TRANSFERASE SQD2"/>
    <property type="match status" value="1"/>
</dbReference>
<sequence length="306" mass="34101">MYDSVFKMNVPIVMTLHVSAEDSSLGGAYQRWANHLLASPLVYCAAISEYQKKQYSELVNADNVVYHGIDVEEYPVKDESDKGSYLFTIGRITHDKGQDKAIEIAKKTGSKLIIAGCVQNKPADREFFAGLNNSIDLSTEVGKHPVDNDYYARVIKPLLDCDKQIIYIGEISSEHKKHWYRHARATLFPIQWGEPFGLVLVESMACGTPVIALKRGAVPEIVVDGKTGIVVDSIDAMIEAISRVNTIDPGDCRNHVHDNFSITSMAYKYSELYHQLIDSHKISENCSSLTDDYFTEPLLHGAIATL</sequence>
<dbReference type="Pfam" id="PF00534">
    <property type="entry name" value="Glycos_transf_1"/>
    <property type="match status" value="1"/>
</dbReference>
<evidence type="ECO:0000259" key="1">
    <source>
        <dbReference type="Pfam" id="PF00534"/>
    </source>
</evidence>
<dbReference type="Proteomes" id="UP000218542">
    <property type="component" value="Unassembled WGS sequence"/>
</dbReference>
<organism evidence="2 3">
    <name type="scientific">Candidatus Scalindua japonica</name>
    <dbReference type="NCBI Taxonomy" id="1284222"/>
    <lineage>
        <taxon>Bacteria</taxon>
        <taxon>Pseudomonadati</taxon>
        <taxon>Planctomycetota</taxon>
        <taxon>Candidatus Brocadiia</taxon>
        <taxon>Candidatus Brocadiales</taxon>
        <taxon>Candidatus Scalinduaceae</taxon>
        <taxon>Candidatus Scalindua</taxon>
    </lineage>
</organism>
<protein>
    <submittedName>
        <fullName evidence="2">Glycosyl transferase group 1</fullName>
    </submittedName>
</protein>
<proteinExistence type="predicted"/>
<accession>A0A286U2Y9</accession>
<name>A0A286U2Y9_9BACT</name>
<keyword evidence="2" id="KW-0808">Transferase</keyword>
<comment type="caution">
    <text evidence="2">The sequence shown here is derived from an EMBL/GenBank/DDBJ whole genome shotgun (WGS) entry which is preliminary data.</text>
</comment>
<dbReference type="AlphaFoldDB" id="A0A286U2Y9"/>
<keyword evidence="3" id="KW-1185">Reference proteome</keyword>
<gene>
    <name evidence="2" type="ORF">SCALIN_C34_0061</name>
</gene>
<feature type="domain" description="Glycosyl transferase family 1" evidence="1">
    <location>
        <begin position="79"/>
        <end position="243"/>
    </location>
</feature>